<dbReference type="Ensembl" id="ENSEEET00000027374.2">
    <property type="protein sequence ID" value="ENSEEEP00000027062.2"/>
    <property type="gene ID" value="ENSEEEG00000013065.2"/>
</dbReference>
<feature type="compositionally biased region" description="Polar residues" evidence="1">
    <location>
        <begin position="1"/>
        <end position="13"/>
    </location>
</feature>
<organism evidence="2 3">
    <name type="scientific">Electrophorus electricus</name>
    <name type="common">Electric eel</name>
    <name type="synonym">Gymnotus electricus</name>
    <dbReference type="NCBI Taxonomy" id="8005"/>
    <lineage>
        <taxon>Eukaryota</taxon>
        <taxon>Metazoa</taxon>
        <taxon>Chordata</taxon>
        <taxon>Craniata</taxon>
        <taxon>Vertebrata</taxon>
        <taxon>Euteleostomi</taxon>
        <taxon>Actinopterygii</taxon>
        <taxon>Neopterygii</taxon>
        <taxon>Teleostei</taxon>
        <taxon>Ostariophysi</taxon>
        <taxon>Gymnotiformes</taxon>
        <taxon>Gymnotoidei</taxon>
        <taxon>Gymnotidae</taxon>
        <taxon>Electrophorus</taxon>
    </lineage>
</organism>
<evidence type="ECO:0008006" key="4">
    <source>
        <dbReference type="Google" id="ProtNLM"/>
    </source>
</evidence>
<reference evidence="2" key="3">
    <citation type="submission" date="2020-05" db="EMBL/GenBank/DDBJ databases">
        <title>Electrophorus electricus (electric eel) genome, fEleEle1, primary haplotype.</title>
        <authorList>
            <person name="Myers G."/>
            <person name="Meyer A."/>
            <person name="Fedrigo O."/>
            <person name="Formenti G."/>
            <person name="Rhie A."/>
            <person name="Tracey A."/>
            <person name="Sims Y."/>
            <person name="Jarvis E.D."/>
        </authorList>
    </citation>
    <scope>NUCLEOTIDE SEQUENCE [LARGE SCALE GENOMIC DNA]</scope>
</reference>
<evidence type="ECO:0000313" key="3">
    <source>
        <dbReference type="Proteomes" id="UP000314983"/>
    </source>
</evidence>
<keyword evidence="3" id="KW-1185">Reference proteome</keyword>
<feature type="region of interest" description="Disordered" evidence="1">
    <location>
        <begin position="1"/>
        <end position="29"/>
    </location>
</feature>
<reference evidence="2" key="5">
    <citation type="submission" date="2025-09" db="UniProtKB">
        <authorList>
            <consortium name="Ensembl"/>
        </authorList>
    </citation>
    <scope>IDENTIFICATION</scope>
</reference>
<dbReference type="AlphaFoldDB" id="A0A4W4FSJ7"/>
<dbReference type="GeneTree" id="ENSGT00950000183570"/>
<protein>
    <recommendedName>
        <fullName evidence="4">PNK FHA domain-containing protein</fullName>
    </recommendedName>
</protein>
<evidence type="ECO:0000256" key="1">
    <source>
        <dbReference type="SAM" id="MobiDB-lite"/>
    </source>
</evidence>
<evidence type="ECO:0000313" key="2">
    <source>
        <dbReference type="Ensembl" id="ENSEEEP00000027062.2"/>
    </source>
</evidence>
<dbReference type="STRING" id="8005.ENSEEEP00000027062"/>
<sequence>MGDVQLVSSSQLSKGRMTLGRASPSDEAPVFILPPRNARVCLGGTARLEGKPFLLSKCFQIWLTVG</sequence>
<name>A0A4W4FSJ7_ELEEL</name>
<reference evidence="3" key="2">
    <citation type="journal article" date="2017" name="Sci. Adv.">
        <title>A tail of two voltages: Proteomic comparison of the three electric organs of the electric eel.</title>
        <authorList>
            <person name="Traeger L.L."/>
            <person name="Sabat G."/>
            <person name="Barrett-Wilt G.A."/>
            <person name="Wells G.B."/>
            <person name="Sussman M.R."/>
        </authorList>
    </citation>
    <scope>NUCLEOTIDE SEQUENCE [LARGE SCALE GENOMIC DNA]</scope>
</reference>
<proteinExistence type="predicted"/>
<reference evidence="3" key="1">
    <citation type="journal article" date="2014" name="Science">
        <title>Nonhuman genetics. Genomic basis for the convergent evolution of electric organs.</title>
        <authorList>
            <person name="Gallant J.R."/>
            <person name="Traeger L.L."/>
            <person name="Volkening J.D."/>
            <person name="Moffett H."/>
            <person name="Chen P.H."/>
            <person name="Novina C.D."/>
            <person name="Phillips G.N.Jr."/>
            <person name="Anand R."/>
            <person name="Wells G.B."/>
            <person name="Pinch M."/>
            <person name="Guth R."/>
            <person name="Unguez G.A."/>
            <person name="Albert J.S."/>
            <person name="Zakon H.H."/>
            <person name="Samanta M.P."/>
            <person name="Sussman M.R."/>
        </authorList>
    </citation>
    <scope>NUCLEOTIDE SEQUENCE [LARGE SCALE GENOMIC DNA]</scope>
</reference>
<dbReference type="Proteomes" id="UP000314983">
    <property type="component" value="Chromosome 2"/>
</dbReference>
<reference evidence="2" key="4">
    <citation type="submission" date="2025-08" db="UniProtKB">
        <authorList>
            <consortium name="Ensembl"/>
        </authorList>
    </citation>
    <scope>IDENTIFICATION</scope>
</reference>
<accession>A0A4W4FSJ7</accession>